<evidence type="ECO:0000256" key="7">
    <source>
        <dbReference type="ARBA" id="ARBA00023170"/>
    </source>
</evidence>
<dbReference type="GO" id="GO:0004930">
    <property type="term" value="F:G protein-coupled receptor activity"/>
    <property type="evidence" value="ECO:0007669"/>
    <property type="project" value="UniProtKB-KW"/>
</dbReference>
<protein>
    <recommendedName>
        <fullName evidence="10">G-protein coupled receptors family 1 profile domain-containing protein</fullName>
    </recommendedName>
</protein>
<evidence type="ECO:0000256" key="6">
    <source>
        <dbReference type="ARBA" id="ARBA00023136"/>
    </source>
</evidence>
<comment type="similarity">
    <text evidence="2">Belongs to the G-protein coupled receptor 1 family.</text>
</comment>
<gene>
    <name evidence="11" type="ORF">PYX00_003177</name>
</gene>
<evidence type="ECO:0000256" key="8">
    <source>
        <dbReference type="ARBA" id="ARBA00023224"/>
    </source>
</evidence>
<dbReference type="InterPro" id="IPR017452">
    <property type="entry name" value="GPCR_Rhodpsn_7TM"/>
</dbReference>
<dbReference type="Pfam" id="PF00001">
    <property type="entry name" value="7tm_1"/>
    <property type="match status" value="1"/>
</dbReference>
<keyword evidence="7" id="KW-0675">Receptor</keyword>
<keyword evidence="6 9" id="KW-0472">Membrane</keyword>
<dbReference type="EMBL" id="JARGDH010000002">
    <property type="protein sequence ID" value="KAL0275270.1"/>
    <property type="molecule type" value="Genomic_DNA"/>
</dbReference>
<accession>A0AAW2HYV7</accession>
<dbReference type="PROSITE" id="PS50262">
    <property type="entry name" value="G_PROTEIN_RECEP_F1_2"/>
    <property type="match status" value="1"/>
</dbReference>
<dbReference type="PANTHER" id="PTHR24235">
    <property type="entry name" value="NEUROPEPTIDE Y RECEPTOR"/>
    <property type="match status" value="1"/>
</dbReference>
<dbReference type="AlphaFoldDB" id="A0AAW2HYV7"/>
<dbReference type="SUPFAM" id="SSF81321">
    <property type="entry name" value="Family A G protein-coupled receptor-like"/>
    <property type="match status" value="1"/>
</dbReference>
<keyword evidence="5" id="KW-0297">G-protein coupled receptor</keyword>
<keyword evidence="4 9" id="KW-1133">Transmembrane helix</keyword>
<keyword evidence="3 9" id="KW-0812">Transmembrane</keyword>
<dbReference type="InterPro" id="IPR000276">
    <property type="entry name" value="GPCR_Rhodpsn"/>
</dbReference>
<evidence type="ECO:0000259" key="10">
    <source>
        <dbReference type="PROSITE" id="PS50262"/>
    </source>
</evidence>
<evidence type="ECO:0000256" key="5">
    <source>
        <dbReference type="ARBA" id="ARBA00023040"/>
    </source>
</evidence>
<organism evidence="11">
    <name type="scientific">Menopon gallinae</name>
    <name type="common">poultry shaft louse</name>
    <dbReference type="NCBI Taxonomy" id="328185"/>
    <lineage>
        <taxon>Eukaryota</taxon>
        <taxon>Metazoa</taxon>
        <taxon>Ecdysozoa</taxon>
        <taxon>Arthropoda</taxon>
        <taxon>Hexapoda</taxon>
        <taxon>Insecta</taxon>
        <taxon>Pterygota</taxon>
        <taxon>Neoptera</taxon>
        <taxon>Paraneoptera</taxon>
        <taxon>Psocodea</taxon>
        <taxon>Troctomorpha</taxon>
        <taxon>Phthiraptera</taxon>
        <taxon>Amblycera</taxon>
        <taxon>Menoponidae</taxon>
        <taxon>Menopon</taxon>
    </lineage>
</organism>
<name>A0AAW2HYV7_9NEOP</name>
<dbReference type="PRINTS" id="PR00237">
    <property type="entry name" value="GPCRRHODOPSN"/>
</dbReference>
<sequence>MDDEDGTAFAFEPFRSSSLRLPDGIDYDVNGRPQLRVRHHHAPYEFADPIATGNATPPGEDRLFPEVSFANASELYPNISYGNRTEYPDYLYRHSPALTAVYCVAYFLVFVIGLIGNCLVVAVVLRAPRMRTVTNLFIVNLAIADILVIVLCIPATLLSNIFVREYIPRIHPTKPETDRSSPPRLKR</sequence>
<dbReference type="GO" id="GO:0016020">
    <property type="term" value="C:membrane"/>
    <property type="evidence" value="ECO:0007669"/>
    <property type="project" value="UniProtKB-SubCell"/>
</dbReference>
<feature type="transmembrane region" description="Helical" evidence="9">
    <location>
        <begin position="137"/>
        <end position="163"/>
    </location>
</feature>
<evidence type="ECO:0000256" key="1">
    <source>
        <dbReference type="ARBA" id="ARBA00004141"/>
    </source>
</evidence>
<feature type="domain" description="G-protein coupled receptors family 1 profile" evidence="10">
    <location>
        <begin position="116"/>
        <end position="157"/>
    </location>
</feature>
<evidence type="ECO:0000313" key="11">
    <source>
        <dbReference type="EMBL" id="KAL0275270.1"/>
    </source>
</evidence>
<dbReference type="PANTHER" id="PTHR24235:SF29">
    <property type="entry name" value="GH23382P"/>
    <property type="match status" value="1"/>
</dbReference>
<feature type="transmembrane region" description="Helical" evidence="9">
    <location>
        <begin position="100"/>
        <end position="125"/>
    </location>
</feature>
<evidence type="ECO:0000256" key="4">
    <source>
        <dbReference type="ARBA" id="ARBA00022989"/>
    </source>
</evidence>
<evidence type="ECO:0000256" key="9">
    <source>
        <dbReference type="SAM" id="Phobius"/>
    </source>
</evidence>
<evidence type="ECO:0000256" key="2">
    <source>
        <dbReference type="ARBA" id="ARBA00010663"/>
    </source>
</evidence>
<comment type="caution">
    <text evidence="11">The sequence shown here is derived from an EMBL/GenBank/DDBJ whole genome shotgun (WGS) entry which is preliminary data.</text>
</comment>
<evidence type="ECO:0000256" key="3">
    <source>
        <dbReference type="ARBA" id="ARBA00022692"/>
    </source>
</evidence>
<dbReference type="Gene3D" id="1.20.1070.10">
    <property type="entry name" value="Rhodopsin 7-helix transmembrane proteins"/>
    <property type="match status" value="1"/>
</dbReference>
<keyword evidence="8" id="KW-0807">Transducer</keyword>
<proteinExistence type="inferred from homology"/>
<comment type="subcellular location">
    <subcellularLocation>
        <location evidence="1">Membrane</location>
        <topology evidence="1">Multi-pass membrane protein</topology>
    </subcellularLocation>
</comment>
<reference evidence="11" key="1">
    <citation type="journal article" date="2024" name="Gigascience">
        <title>Chromosome-level genome of the poultry shaft louse Menopon gallinae provides insight into the host-switching and adaptive evolution of parasitic lice.</title>
        <authorList>
            <person name="Xu Y."/>
            <person name="Ma L."/>
            <person name="Liu S."/>
            <person name="Liang Y."/>
            <person name="Liu Q."/>
            <person name="He Z."/>
            <person name="Tian L."/>
            <person name="Duan Y."/>
            <person name="Cai W."/>
            <person name="Li H."/>
            <person name="Song F."/>
        </authorList>
    </citation>
    <scope>NUCLEOTIDE SEQUENCE</scope>
    <source>
        <strain evidence="11">Cailab_2023a</strain>
    </source>
</reference>